<evidence type="ECO:0000256" key="1">
    <source>
        <dbReference type="SAM" id="MobiDB-lite"/>
    </source>
</evidence>
<evidence type="ECO:0000313" key="2">
    <source>
        <dbReference type="EMBL" id="RPD56956.1"/>
    </source>
</evidence>
<organism evidence="2 3">
    <name type="scientific">Lentinus tigrinus ALCF2SS1-6</name>
    <dbReference type="NCBI Taxonomy" id="1328759"/>
    <lineage>
        <taxon>Eukaryota</taxon>
        <taxon>Fungi</taxon>
        <taxon>Dikarya</taxon>
        <taxon>Basidiomycota</taxon>
        <taxon>Agaricomycotina</taxon>
        <taxon>Agaricomycetes</taxon>
        <taxon>Polyporales</taxon>
        <taxon>Polyporaceae</taxon>
        <taxon>Lentinus</taxon>
    </lineage>
</organism>
<name>A0A5C2S0M1_9APHY</name>
<gene>
    <name evidence="2" type="ORF">L227DRAFT_242416</name>
</gene>
<proteinExistence type="predicted"/>
<evidence type="ECO:0000313" key="3">
    <source>
        <dbReference type="Proteomes" id="UP000313359"/>
    </source>
</evidence>
<reference evidence="2" key="1">
    <citation type="journal article" date="2018" name="Genome Biol. Evol.">
        <title>Genomics and development of Lentinus tigrinus, a white-rot wood-decaying mushroom with dimorphic fruiting bodies.</title>
        <authorList>
            <person name="Wu B."/>
            <person name="Xu Z."/>
            <person name="Knudson A."/>
            <person name="Carlson A."/>
            <person name="Chen N."/>
            <person name="Kovaka S."/>
            <person name="LaButti K."/>
            <person name="Lipzen A."/>
            <person name="Pennachio C."/>
            <person name="Riley R."/>
            <person name="Schakwitz W."/>
            <person name="Umezawa K."/>
            <person name="Ohm R.A."/>
            <person name="Grigoriev I.V."/>
            <person name="Nagy L.G."/>
            <person name="Gibbons J."/>
            <person name="Hibbett D."/>
        </authorList>
    </citation>
    <scope>NUCLEOTIDE SEQUENCE [LARGE SCALE GENOMIC DNA]</scope>
    <source>
        <strain evidence="2">ALCF2SS1-6</strain>
    </source>
</reference>
<feature type="compositionally biased region" description="Polar residues" evidence="1">
    <location>
        <begin position="44"/>
        <end position="53"/>
    </location>
</feature>
<dbReference type="EMBL" id="ML122284">
    <property type="protein sequence ID" value="RPD56956.1"/>
    <property type="molecule type" value="Genomic_DNA"/>
</dbReference>
<sequence>MPWRGAHHRDGPAPSCRPASCIAVFQAHALGLAAQLQTAIHKQTSTQQRTFTNGRPPTTPQPMRMRLLGLGPPGRALSTEHVECE</sequence>
<feature type="compositionally biased region" description="Low complexity" evidence="1">
    <location>
        <begin position="61"/>
        <end position="75"/>
    </location>
</feature>
<keyword evidence="3" id="KW-1185">Reference proteome</keyword>
<protein>
    <submittedName>
        <fullName evidence="2">Uncharacterized protein</fullName>
    </submittedName>
</protein>
<dbReference type="AlphaFoldDB" id="A0A5C2S0M1"/>
<feature type="region of interest" description="Disordered" evidence="1">
    <location>
        <begin position="44"/>
        <end position="85"/>
    </location>
</feature>
<accession>A0A5C2S0M1</accession>
<dbReference type="Proteomes" id="UP000313359">
    <property type="component" value="Unassembled WGS sequence"/>
</dbReference>